<dbReference type="GO" id="GO:0005524">
    <property type="term" value="F:ATP binding"/>
    <property type="evidence" value="ECO:0007669"/>
    <property type="project" value="UniProtKB-KW"/>
</dbReference>
<dbReference type="InterPro" id="IPR050980">
    <property type="entry name" value="2C_sensor_his_kinase"/>
</dbReference>
<evidence type="ECO:0000256" key="11">
    <source>
        <dbReference type="ARBA" id="ARBA00023012"/>
    </source>
</evidence>
<evidence type="ECO:0000256" key="2">
    <source>
        <dbReference type="ARBA" id="ARBA00004429"/>
    </source>
</evidence>
<organism evidence="14">
    <name type="scientific">Magnetospirillum gryphiswaldense</name>
    <dbReference type="NCBI Taxonomy" id="55518"/>
    <lineage>
        <taxon>Bacteria</taxon>
        <taxon>Pseudomonadati</taxon>
        <taxon>Pseudomonadota</taxon>
        <taxon>Alphaproteobacteria</taxon>
        <taxon>Rhodospirillales</taxon>
        <taxon>Rhodospirillaceae</taxon>
        <taxon>Magnetospirillum</taxon>
    </lineage>
</organism>
<evidence type="ECO:0000256" key="3">
    <source>
        <dbReference type="ARBA" id="ARBA00012438"/>
    </source>
</evidence>
<dbReference type="PANTHER" id="PTHR44936:SF5">
    <property type="entry name" value="SENSOR HISTIDINE KINASE ENVZ"/>
    <property type="match status" value="1"/>
</dbReference>
<comment type="subcellular location">
    <subcellularLocation>
        <location evidence="2">Cell inner membrane</location>
        <topology evidence="2">Multi-pass membrane protein</topology>
    </subcellularLocation>
</comment>
<evidence type="ECO:0000256" key="8">
    <source>
        <dbReference type="ARBA" id="ARBA00022692"/>
    </source>
</evidence>
<dbReference type="SMART" id="SM00387">
    <property type="entry name" value="HATPase_c"/>
    <property type="match status" value="1"/>
</dbReference>
<evidence type="ECO:0000256" key="9">
    <source>
        <dbReference type="ARBA" id="ARBA00022777"/>
    </source>
</evidence>
<keyword evidence="5" id="KW-0997">Cell inner membrane</keyword>
<dbReference type="EMBL" id="CU459003">
    <property type="protein sequence ID" value="CAM74129.1"/>
    <property type="molecule type" value="Genomic_DNA"/>
</dbReference>
<dbReference type="GO" id="GO:0000155">
    <property type="term" value="F:phosphorelay sensor kinase activity"/>
    <property type="evidence" value="ECO:0007669"/>
    <property type="project" value="InterPro"/>
</dbReference>
<keyword evidence="14" id="KW-0547">Nucleotide-binding</keyword>
<evidence type="ECO:0000256" key="5">
    <source>
        <dbReference type="ARBA" id="ARBA00022519"/>
    </source>
</evidence>
<dbReference type="SMART" id="SM00388">
    <property type="entry name" value="HisKA"/>
    <property type="match status" value="1"/>
</dbReference>
<feature type="domain" description="Histidine kinase" evidence="13">
    <location>
        <begin position="18"/>
        <end position="211"/>
    </location>
</feature>
<dbReference type="EC" id="2.7.13.3" evidence="3"/>
<keyword evidence="8" id="KW-0812">Transmembrane</keyword>
<evidence type="ECO:0000256" key="12">
    <source>
        <dbReference type="ARBA" id="ARBA00023136"/>
    </source>
</evidence>
<dbReference type="SUPFAM" id="SSF47384">
    <property type="entry name" value="Homodimeric domain of signal transducing histidine kinase"/>
    <property type="match status" value="1"/>
</dbReference>
<dbReference type="InterPro" id="IPR003594">
    <property type="entry name" value="HATPase_dom"/>
</dbReference>
<dbReference type="PROSITE" id="PS50109">
    <property type="entry name" value="HIS_KIN"/>
    <property type="match status" value="1"/>
</dbReference>
<dbReference type="GO" id="GO:0005886">
    <property type="term" value="C:plasma membrane"/>
    <property type="evidence" value="ECO:0007669"/>
    <property type="project" value="UniProtKB-SubCell"/>
</dbReference>
<name>A4TU22_9PROT</name>
<evidence type="ECO:0000256" key="10">
    <source>
        <dbReference type="ARBA" id="ARBA00022989"/>
    </source>
</evidence>
<evidence type="ECO:0000256" key="7">
    <source>
        <dbReference type="ARBA" id="ARBA00022679"/>
    </source>
</evidence>
<reference evidence="14" key="1">
    <citation type="journal article" date="2007" name="J. Bacteriol.">
        <title>Comparative genome analysis of four magnetotactic bacteria reveals a complex set of group-specific genes implicated in magnetosome biomineralization and function.</title>
        <authorList>
            <person name="Richter M."/>
            <person name="Kube M."/>
            <person name="Bazylinski D.A."/>
            <person name="Lombardot T."/>
            <person name="Gloeckner F.O."/>
            <person name="Reinhardt R."/>
            <person name="Schueler D."/>
        </authorList>
    </citation>
    <scope>NUCLEOTIDE SEQUENCE</scope>
    <source>
        <strain evidence="14">MSR-1</strain>
    </source>
</reference>
<dbReference type="InterPro" id="IPR005467">
    <property type="entry name" value="His_kinase_dom"/>
</dbReference>
<evidence type="ECO:0000259" key="13">
    <source>
        <dbReference type="PROSITE" id="PS50109"/>
    </source>
</evidence>
<keyword evidence="9 14" id="KW-0418">Kinase</keyword>
<dbReference type="InterPro" id="IPR036097">
    <property type="entry name" value="HisK_dim/P_sf"/>
</dbReference>
<dbReference type="CDD" id="cd00082">
    <property type="entry name" value="HisKA"/>
    <property type="match status" value="1"/>
</dbReference>
<keyword evidence="12" id="KW-0472">Membrane</keyword>
<keyword evidence="10" id="KW-1133">Transmembrane helix</keyword>
<keyword evidence="7" id="KW-0808">Transferase</keyword>
<protein>
    <recommendedName>
        <fullName evidence="3">histidine kinase</fullName>
        <ecNumber evidence="3">2.7.13.3</ecNumber>
    </recommendedName>
</protein>
<accession>A4TU22</accession>
<gene>
    <name evidence="14" type="ORF">MGR_1086</name>
</gene>
<dbReference type="InterPro" id="IPR036890">
    <property type="entry name" value="HATPase_C_sf"/>
</dbReference>
<dbReference type="AlphaFoldDB" id="A4TU22"/>
<dbReference type="InterPro" id="IPR003661">
    <property type="entry name" value="HisK_dim/P_dom"/>
</dbReference>
<sequence>MQDRIRRFVDDRTQMLAAISHDLRTPITRMRLRAEFVEDDEQRAKMLADLEEMEHMIAATLAFARDDATREERKPVDVADLVRDLAEDVGIAYDGPQSLVAPARPLALKRAVANILDNARKYGGDARVNLSCDSGLLTICVDDSGPGIAEADQEKVFAPFIRLETSRNRDTGGTGLGLAVARAAIRAHGGDIILKNRPEGGLRVILSFPVG</sequence>
<proteinExistence type="predicted"/>
<keyword evidence="14" id="KW-0067">ATP-binding</keyword>
<evidence type="ECO:0000313" key="14">
    <source>
        <dbReference type="EMBL" id="CAM74129.1"/>
    </source>
</evidence>
<dbReference type="Gene3D" id="1.10.287.130">
    <property type="match status" value="1"/>
</dbReference>
<keyword evidence="4" id="KW-1003">Cell membrane</keyword>
<dbReference type="SUPFAM" id="SSF55874">
    <property type="entry name" value="ATPase domain of HSP90 chaperone/DNA topoisomerase II/histidine kinase"/>
    <property type="match status" value="1"/>
</dbReference>
<evidence type="ECO:0000256" key="1">
    <source>
        <dbReference type="ARBA" id="ARBA00000085"/>
    </source>
</evidence>
<dbReference type="PANTHER" id="PTHR44936">
    <property type="entry name" value="SENSOR PROTEIN CREC"/>
    <property type="match status" value="1"/>
</dbReference>
<dbReference type="InterPro" id="IPR004358">
    <property type="entry name" value="Sig_transdc_His_kin-like_C"/>
</dbReference>
<dbReference type="Pfam" id="PF00512">
    <property type="entry name" value="HisKA"/>
    <property type="match status" value="1"/>
</dbReference>
<evidence type="ECO:0000256" key="4">
    <source>
        <dbReference type="ARBA" id="ARBA00022475"/>
    </source>
</evidence>
<keyword evidence="11" id="KW-0902">Two-component regulatory system</keyword>
<dbReference type="Gene3D" id="3.30.565.10">
    <property type="entry name" value="Histidine kinase-like ATPase, C-terminal domain"/>
    <property type="match status" value="1"/>
</dbReference>
<dbReference type="Pfam" id="PF02518">
    <property type="entry name" value="HATPase_c"/>
    <property type="match status" value="1"/>
</dbReference>
<dbReference type="PRINTS" id="PR00344">
    <property type="entry name" value="BCTRLSENSOR"/>
</dbReference>
<evidence type="ECO:0000256" key="6">
    <source>
        <dbReference type="ARBA" id="ARBA00022553"/>
    </source>
</evidence>
<comment type="catalytic activity">
    <reaction evidence="1">
        <text>ATP + protein L-histidine = ADP + protein N-phospho-L-histidine.</text>
        <dbReference type="EC" id="2.7.13.3"/>
    </reaction>
</comment>
<keyword evidence="6" id="KW-0597">Phosphoprotein</keyword>